<dbReference type="PROSITE" id="PS51450">
    <property type="entry name" value="LRR"/>
    <property type="match status" value="1"/>
</dbReference>
<evidence type="ECO:0000256" key="1">
    <source>
        <dbReference type="ARBA" id="ARBA00022614"/>
    </source>
</evidence>
<dbReference type="InterPro" id="IPR001611">
    <property type="entry name" value="Leu-rich_rpt"/>
</dbReference>
<gene>
    <name evidence="3" type="ORF">HKW66_Vig0125380</name>
</gene>
<dbReference type="Pfam" id="PF00560">
    <property type="entry name" value="LRR_1"/>
    <property type="match status" value="3"/>
</dbReference>
<dbReference type="PANTHER" id="PTHR33709:SF4">
    <property type="entry name" value="OS08G0230200 PROTEIN"/>
    <property type="match status" value="1"/>
</dbReference>
<evidence type="ECO:0000256" key="2">
    <source>
        <dbReference type="ARBA" id="ARBA00022737"/>
    </source>
</evidence>
<dbReference type="SUPFAM" id="SSF52058">
    <property type="entry name" value="L domain-like"/>
    <property type="match status" value="1"/>
</dbReference>
<dbReference type="PRINTS" id="PR00019">
    <property type="entry name" value="LEURICHRPT"/>
</dbReference>
<dbReference type="FunFam" id="3.80.10.10:FF:000383">
    <property type="entry name" value="Leucine-rich repeat receptor protein kinase EMS1"/>
    <property type="match status" value="1"/>
</dbReference>
<organism evidence="3 4">
    <name type="scientific">Phaseolus angularis</name>
    <name type="common">Azuki bean</name>
    <name type="synonym">Vigna angularis</name>
    <dbReference type="NCBI Taxonomy" id="3914"/>
    <lineage>
        <taxon>Eukaryota</taxon>
        <taxon>Viridiplantae</taxon>
        <taxon>Streptophyta</taxon>
        <taxon>Embryophyta</taxon>
        <taxon>Tracheophyta</taxon>
        <taxon>Spermatophyta</taxon>
        <taxon>Magnoliopsida</taxon>
        <taxon>eudicotyledons</taxon>
        <taxon>Gunneridae</taxon>
        <taxon>Pentapetalae</taxon>
        <taxon>rosids</taxon>
        <taxon>fabids</taxon>
        <taxon>Fabales</taxon>
        <taxon>Fabaceae</taxon>
        <taxon>Papilionoideae</taxon>
        <taxon>50 kb inversion clade</taxon>
        <taxon>NPAAA clade</taxon>
        <taxon>indigoferoid/millettioid clade</taxon>
        <taxon>Phaseoleae</taxon>
        <taxon>Vigna</taxon>
    </lineage>
</organism>
<reference evidence="3 4" key="1">
    <citation type="submission" date="2020-05" db="EMBL/GenBank/DDBJ databases">
        <title>Vigna angularis (adzuki bean) Var. LongXiaoDou No. 4 denovo assembly.</title>
        <authorList>
            <person name="Xiang H."/>
        </authorList>
    </citation>
    <scope>NUCLEOTIDE SEQUENCE [LARGE SCALE GENOMIC DNA]</scope>
    <source>
        <tissue evidence="3">Leaf</tissue>
    </source>
</reference>
<dbReference type="EMBL" id="JABFOF010000007">
    <property type="protein sequence ID" value="KAG2391701.1"/>
    <property type="molecule type" value="Genomic_DNA"/>
</dbReference>
<dbReference type="InterPro" id="IPR040339">
    <property type="entry name" value="At1g16860-like"/>
</dbReference>
<proteinExistence type="predicted"/>
<sequence length="258" mass="28874">MAYTDWFVKFLKLIRPVVDFYISDFQSRLRALVKTSYGARVTPYVDDSIVIDVSPDNKDMSPEFLRWLRDRNTSSDDRMMQLKEGYIKEGSTVSIMGVVQRNDNVLIIVPPPEPLTTGCHGGLPSFLSEFKMISKLQLGGNLFGGKIPISVGAMQNLIYGLNLSSNRLTGEIPVEIRNLKMLRTLDLSHNNLTGSIEVLGELISLVELNISYNSFCGLVSNTLMKLLNCPLSSFLGNILAYASDFQRQIAWLARKEAL</sequence>
<evidence type="ECO:0000313" key="3">
    <source>
        <dbReference type="EMBL" id="KAG2391701.1"/>
    </source>
</evidence>
<dbReference type="AlphaFoldDB" id="A0A8T0K3P8"/>
<keyword evidence="2" id="KW-0677">Repeat</keyword>
<dbReference type="Proteomes" id="UP000743370">
    <property type="component" value="Unassembled WGS sequence"/>
</dbReference>
<dbReference type="PANTHER" id="PTHR33709">
    <property type="entry name" value="OSJNBA0035M09.9 PROTEIN"/>
    <property type="match status" value="1"/>
</dbReference>
<dbReference type="Gene3D" id="3.80.10.10">
    <property type="entry name" value="Ribonuclease Inhibitor"/>
    <property type="match status" value="1"/>
</dbReference>
<dbReference type="InterPro" id="IPR032675">
    <property type="entry name" value="LRR_dom_sf"/>
</dbReference>
<protein>
    <recommendedName>
        <fullName evidence="5">Ubiquitin-like domain-containing protein</fullName>
    </recommendedName>
</protein>
<name>A0A8T0K3P8_PHAAN</name>
<accession>A0A8T0K3P8</accession>
<evidence type="ECO:0008006" key="5">
    <source>
        <dbReference type="Google" id="ProtNLM"/>
    </source>
</evidence>
<comment type="caution">
    <text evidence="3">The sequence shown here is derived from an EMBL/GenBank/DDBJ whole genome shotgun (WGS) entry which is preliminary data.</text>
</comment>
<evidence type="ECO:0000313" key="4">
    <source>
        <dbReference type="Proteomes" id="UP000743370"/>
    </source>
</evidence>
<keyword evidence="1" id="KW-0433">Leucine-rich repeat</keyword>